<protein>
    <submittedName>
        <fullName evidence="2">Uncharacterized protein</fullName>
    </submittedName>
</protein>
<dbReference type="AlphaFoldDB" id="A0A7R9WSN2"/>
<feature type="compositionally biased region" description="Low complexity" evidence="1">
    <location>
        <begin position="214"/>
        <end position="223"/>
    </location>
</feature>
<sequence>MEPGFSKLQHHDANNTSTIRNQQQQRQLQHTNTNKHHHHHHHHHHTHHHQHAEEQQQQQHKQRSEPMSPTTPLQQPRRPPPRPRPSPASLHHRSYVSPVASAQKASVSDGPTMSPVFQVPLESPPWRASESPHSQRQDLSPGVMLRHGKRTRPRMRRKSLEFSILEGMRHPDQLENVLWSIDTGNHVYAPRRRSSISHLQISDSTRQLIMDSASGSGPAVVTTGGSGGSGGLSDKRSASFHNSTPLFDTPFI</sequence>
<feature type="compositionally biased region" description="Basic residues" evidence="1">
    <location>
        <begin position="33"/>
        <end position="50"/>
    </location>
</feature>
<feature type="compositionally biased region" description="Low complexity" evidence="1">
    <location>
        <begin position="14"/>
        <end position="32"/>
    </location>
</feature>
<evidence type="ECO:0000256" key="1">
    <source>
        <dbReference type="SAM" id="MobiDB-lite"/>
    </source>
</evidence>
<evidence type="ECO:0000313" key="2">
    <source>
        <dbReference type="EMBL" id="CAD8333076.1"/>
    </source>
</evidence>
<dbReference type="EMBL" id="HBEF01008228">
    <property type="protein sequence ID" value="CAD8333076.1"/>
    <property type="molecule type" value="Transcribed_RNA"/>
</dbReference>
<organism evidence="2">
    <name type="scientific">Craspedostauros australis</name>
    <dbReference type="NCBI Taxonomy" id="1486917"/>
    <lineage>
        <taxon>Eukaryota</taxon>
        <taxon>Sar</taxon>
        <taxon>Stramenopiles</taxon>
        <taxon>Ochrophyta</taxon>
        <taxon>Bacillariophyta</taxon>
        <taxon>Bacillariophyceae</taxon>
        <taxon>Bacillariophycidae</taxon>
        <taxon>Naviculales</taxon>
        <taxon>Naviculaceae</taxon>
        <taxon>Craspedostauros</taxon>
    </lineage>
</organism>
<gene>
    <name evidence="2" type="ORF">CAUS1442_LOCUS5177</name>
</gene>
<proteinExistence type="predicted"/>
<feature type="region of interest" description="Disordered" evidence="1">
    <location>
        <begin position="212"/>
        <end position="241"/>
    </location>
</feature>
<feature type="region of interest" description="Disordered" evidence="1">
    <location>
        <begin position="1"/>
        <end position="153"/>
    </location>
</feature>
<name>A0A7R9WSN2_9STRA</name>
<accession>A0A7R9WSN2</accession>
<reference evidence="2" key="1">
    <citation type="submission" date="2021-01" db="EMBL/GenBank/DDBJ databases">
        <authorList>
            <person name="Corre E."/>
            <person name="Pelletier E."/>
            <person name="Niang G."/>
            <person name="Scheremetjew M."/>
            <person name="Finn R."/>
            <person name="Kale V."/>
            <person name="Holt S."/>
            <person name="Cochrane G."/>
            <person name="Meng A."/>
            <person name="Brown T."/>
            <person name="Cohen L."/>
        </authorList>
    </citation>
    <scope>NUCLEOTIDE SEQUENCE</scope>
    <source>
        <strain evidence="2">CCMP3328</strain>
    </source>
</reference>